<comment type="caution">
    <text evidence="1">The sequence shown here is derived from an EMBL/GenBank/DDBJ whole genome shotgun (WGS) entry which is preliminary data.</text>
</comment>
<dbReference type="EMBL" id="AQHR01000085">
    <property type="protein sequence ID" value="EON76687.1"/>
    <property type="molecule type" value="Genomic_DNA"/>
</dbReference>
<protein>
    <recommendedName>
        <fullName evidence="3">Lipoprotein</fullName>
    </recommendedName>
</protein>
<dbReference type="Pfam" id="PF17170">
    <property type="entry name" value="DUF5128"/>
    <property type="match status" value="1"/>
</dbReference>
<sequence length="410" mass="46697">MIALKGYVRLVVGILSAFLVIACRQNPNTSTEVLALDPDHAMENTPLSEFATEIRYVALENEPESMLVNVREVIIRQNYIYAVDRVLKAVFVFDHQGKYIGKLAQLGEGPGEYQNMQHVLVDEDESFIDVFEFRGSRSRILRFSNLSFELLEEIPVFLPQANSLRRDHSGRWYYFSAQQMDNEVNDEFTNADLVVVDMQSMKPALFFEKRIQTEGSYYTANSESFSTNDKGELFFSRMFDNRFYHLSEGGVSSFLMVDFGEKGVDPSWGLKSTREQMDFLYSNEEGRGLASFPVLNFSNEKLLAITYNYKDRGGHIHVHQFLKFNSNATVVHTRNLINDLTSFPETLYLCSYSNGISHPVYFNGDLVEVVSPAYAMKEKQVDVPGLGTVGREDNPVVVFIKPKMPLKSGE</sequence>
<gene>
    <name evidence="1" type="ORF">ADIS_3137</name>
</gene>
<evidence type="ECO:0000313" key="1">
    <source>
        <dbReference type="EMBL" id="EON76687.1"/>
    </source>
</evidence>
<name>R7ZRI2_9BACT</name>
<dbReference type="OrthoDB" id="1098767at2"/>
<dbReference type="AlphaFoldDB" id="R7ZRI2"/>
<accession>R7ZRI2</accession>
<dbReference type="RefSeq" id="WP_010855271.1">
    <property type="nucleotide sequence ID" value="NZ_AQHR01000085.1"/>
</dbReference>
<keyword evidence="2" id="KW-1185">Reference proteome</keyword>
<dbReference type="Proteomes" id="UP000013909">
    <property type="component" value="Unassembled WGS sequence"/>
</dbReference>
<reference evidence="1 2" key="1">
    <citation type="submission" date="2013-02" db="EMBL/GenBank/DDBJ databases">
        <title>A novel strain isolated from Lonar lake, Maharashtra, India.</title>
        <authorList>
            <person name="Singh A."/>
        </authorList>
    </citation>
    <scope>NUCLEOTIDE SEQUENCE [LARGE SCALE GENOMIC DNA]</scope>
    <source>
        <strain evidence="1 2">AK24</strain>
    </source>
</reference>
<dbReference type="InterPro" id="IPR011042">
    <property type="entry name" value="6-blade_b-propeller_TolB-like"/>
</dbReference>
<dbReference type="Gene3D" id="2.120.10.30">
    <property type="entry name" value="TolB, C-terminal domain"/>
    <property type="match status" value="1"/>
</dbReference>
<dbReference type="PROSITE" id="PS51257">
    <property type="entry name" value="PROKAR_LIPOPROTEIN"/>
    <property type="match status" value="1"/>
</dbReference>
<proteinExistence type="predicted"/>
<organism evidence="1 2">
    <name type="scientific">Lunatimonas lonarensis</name>
    <dbReference type="NCBI Taxonomy" id="1232681"/>
    <lineage>
        <taxon>Bacteria</taxon>
        <taxon>Pseudomonadati</taxon>
        <taxon>Bacteroidota</taxon>
        <taxon>Cytophagia</taxon>
        <taxon>Cytophagales</taxon>
        <taxon>Cyclobacteriaceae</taxon>
    </lineage>
</organism>
<dbReference type="STRING" id="1232681.ADIS_3137"/>
<evidence type="ECO:0008006" key="3">
    <source>
        <dbReference type="Google" id="ProtNLM"/>
    </source>
</evidence>
<evidence type="ECO:0000313" key="2">
    <source>
        <dbReference type="Proteomes" id="UP000013909"/>
    </source>
</evidence>